<dbReference type="EMBL" id="JABFUD020000024">
    <property type="protein sequence ID" value="KAI5060194.1"/>
    <property type="molecule type" value="Genomic_DNA"/>
</dbReference>
<dbReference type="AlphaFoldDB" id="A0A9D4U3D1"/>
<dbReference type="PANTHER" id="PTHR13199:SF11">
    <property type="entry name" value="PROTEIN ATOSSA"/>
    <property type="match status" value="1"/>
</dbReference>
<dbReference type="Pfam" id="PF13889">
    <property type="entry name" value="Chromosome_seg"/>
    <property type="match status" value="1"/>
</dbReference>
<dbReference type="InterPro" id="IPR025261">
    <property type="entry name" value="Atos-like_cons_dom"/>
</dbReference>
<name>A0A9D4U3D1_ADICA</name>
<dbReference type="InterPro" id="IPR033473">
    <property type="entry name" value="Atos-like_C"/>
</dbReference>
<dbReference type="Proteomes" id="UP000886520">
    <property type="component" value="Chromosome 24"/>
</dbReference>
<gene>
    <name evidence="2" type="ORF">GOP47_0024614</name>
    <name evidence="3" type="ORF">GOP47_0025123</name>
</gene>
<dbReference type="EMBL" id="JABFUD020000024">
    <property type="protein sequence ID" value="KAI5060703.1"/>
    <property type="molecule type" value="Genomic_DNA"/>
</dbReference>
<dbReference type="PANTHER" id="PTHR13199">
    <property type="entry name" value="GH03947P"/>
    <property type="match status" value="1"/>
</dbReference>
<dbReference type="SMART" id="SM01177">
    <property type="entry name" value="DUF4210"/>
    <property type="match status" value="1"/>
</dbReference>
<reference evidence="3" key="1">
    <citation type="submission" date="2021-01" db="EMBL/GenBank/DDBJ databases">
        <title>Adiantum capillus-veneris genome.</title>
        <authorList>
            <person name="Fang Y."/>
            <person name="Liao Q."/>
        </authorList>
    </citation>
    <scope>NUCLEOTIDE SEQUENCE</scope>
    <source>
        <strain evidence="3">H3</strain>
        <tissue evidence="3">Leaf</tissue>
    </source>
</reference>
<evidence type="ECO:0000313" key="2">
    <source>
        <dbReference type="EMBL" id="KAI5060194.1"/>
    </source>
</evidence>
<sequence>MGLLQPPCGDVDDAADALACDSSLQMEAPLLSRAWHNDRGGCISTASAQTNLGAYTPMFSSMHTTKALETHVTPSRVVPIPVHSSLFAMDCPSSSSPASIVVGFNTVHKRDSEKDGNTLASSHGHVDHGFMRKKGSSHLADILTGSDASSAFGSLKIESGMQLVSEHLVPNEEQSKGQRCNNAHDRSADVLLEDTSTGFCVYQSGKSGSFTKSSPLSIPSSEGSFAAKSPFAKLHTDGPLLTEKEVLALQQANAQTCYKLHDSPPHGLGLQANKWIKGTSNPAASQHFVSTGLSLSPLGPNRLTSKLSNLHSHEDGHLLPIAALSPVDTFTPVTNIVQEHRITKCGERGLYDEDDHDDLQVRAPHKQDFGCRAMGCEPLGCKCKPTLSTRRSLVGSFEESLLSGRFVAGKLCQKLDGFLALLSVTGGSWSPPIRKLPFSVTCVDGESSLLYYASIDLAGNASRKKFVNERRRKSASIEDGSVNKNRFRIPVSGRVQLVLSNPEMTPVHTFLCSYDLTDMPPGTKTFLRHKVSLLSPVSAAKVGQVVTTGQPSAKMSSWDGLDFYSINDRDIAGVEAKNEILNPKLGLDQFRGNLLTSGYNSEHRSHNINSFGTAPLHGTNLKTDFVVGFNQRNRQEDSSCDIVHGSNCLARTLYYKKSPEGGSSALRYALHLRFVCPPLKTAQKPKISTIPPWNSAQGPLTAAKDSSVEDKRRFYLYSDLRVVFPQRHADSDEGKLQVEYDYPTDPKYFDYCN</sequence>
<accession>A0A9D4U3D1</accession>
<organism evidence="3 4">
    <name type="scientific">Adiantum capillus-veneris</name>
    <name type="common">Maidenhair fern</name>
    <dbReference type="NCBI Taxonomy" id="13818"/>
    <lineage>
        <taxon>Eukaryota</taxon>
        <taxon>Viridiplantae</taxon>
        <taxon>Streptophyta</taxon>
        <taxon>Embryophyta</taxon>
        <taxon>Tracheophyta</taxon>
        <taxon>Polypodiopsida</taxon>
        <taxon>Polypodiidae</taxon>
        <taxon>Polypodiales</taxon>
        <taxon>Pteridineae</taxon>
        <taxon>Pteridaceae</taxon>
        <taxon>Vittarioideae</taxon>
        <taxon>Adiantum</taxon>
    </lineage>
</organism>
<protein>
    <recommendedName>
        <fullName evidence="1">Atos-like conserved domain-containing protein</fullName>
    </recommendedName>
</protein>
<evidence type="ECO:0000313" key="3">
    <source>
        <dbReference type="EMBL" id="KAI5060703.1"/>
    </source>
</evidence>
<evidence type="ECO:0000313" key="4">
    <source>
        <dbReference type="Proteomes" id="UP000886520"/>
    </source>
</evidence>
<comment type="caution">
    <text evidence="3">The sequence shown here is derived from an EMBL/GenBank/DDBJ whole genome shotgun (WGS) entry which is preliminary data.</text>
</comment>
<evidence type="ECO:0000259" key="1">
    <source>
        <dbReference type="SMART" id="SM01177"/>
    </source>
</evidence>
<feature type="domain" description="Atos-like conserved" evidence="1">
    <location>
        <begin position="393"/>
        <end position="452"/>
    </location>
</feature>
<dbReference type="OrthoDB" id="8625101at2759"/>
<keyword evidence="4" id="KW-1185">Reference proteome</keyword>
<dbReference type="InterPro" id="IPR051506">
    <property type="entry name" value="ATOS_Transcription_Regulators"/>
</dbReference>
<proteinExistence type="predicted"/>